<gene>
    <name evidence="1" type="ORF">TSPI_09709</name>
</gene>
<evidence type="ECO:0000313" key="1">
    <source>
        <dbReference type="EMBL" id="KAL1234019.1"/>
    </source>
</evidence>
<accession>A0ABR3KDT7</accession>
<keyword evidence="2" id="KW-1185">Reference proteome</keyword>
<dbReference type="Proteomes" id="UP001558632">
    <property type="component" value="Unassembled WGS sequence"/>
</dbReference>
<reference evidence="1 2" key="1">
    <citation type="submission" date="2024-07" db="EMBL/GenBank/DDBJ databases">
        <title>Enhanced genomic and transcriptomic resources for Trichinella pseudospiralis and T. spiralis underpin the discovery of pronounced molecular differences between stages and species.</title>
        <authorList>
            <person name="Pasi K.K."/>
            <person name="La Rosa G."/>
            <person name="Gomez-Morales M.A."/>
            <person name="Tosini F."/>
            <person name="Sumanam S."/>
            <person name="Young N.D."/>
            <person name="Chang B.C."/>
            <person name="Robin G.B."/>
        </authorList>
    </citation>
    <scope>NUCLEOTIDE SEQUENCE [LARGE SCALE GENOMIC DNA]</scope>
    <source>
        <strain evidence="1">ISS534</strain>
    </source>
</reference>
<evidence type="ECO:0000313" key="2">
    <source>
        <dbReference type="Proteomes" id="UP001558632"/>
    </source>
</evidence>
<comment type="caution">
    <text evidence="1">The sequence shown here is derived from an EMBL/GenBank/DDBJ whole genome shotgun (WGS) entry which is preliminary data.</text>
</comment>
<protein>
    <submittedName>
        <fullName evidence="1">DNA-directed RNA polymerase subunit alpha</fullName>
    </submittedName>
</protein>
<dbReference type="GO" id="GO:0000428">
    <property type="term" value="C:DNA-directed RNA polymerase complex"/>
    <property type="evidence" value="ECO:0007669"/>
    <property type="project" value="UniProtKB-KW"/>
</dbReference>
<keyword evidence="1" id="KW-0240">DNA-directed RNA polymerase</keyword>
<dbReference type="EMBL" id="JBEUSY010000418">
    <property type="protein sequence ID" value="KAL1234019.1"/>
    <property type="molecule type" value="Genomic_DNA"/>
</dbReference>
<name>A0ABR3KDT7_TRISP</name>
<sequence length="77" mass="8958">MGSLFSSTVYDRMGILRKKSNIRKNSIENIFIRILTRSWTKFVQRHPRQNGTRFIGQAIQRLSASVELGTKIARQFC</sequence>
<proteinExistence type="predicted"/>
<organism evidence="1 2">
    <name type="scientific">Trichinella spiralis</name>
    <name type="common">Trichina worm</name>
    <dbReference type="NCBI Taxonomy" id="6334"/>
    <lineage>
        <taxon>Eukaryota</taxon>
        <taxon>Metazoa</taxon>
        <taxon>Ecdysozoa</taxon>
        <taxon>Nematoda</taxon>
        <taxon>Enoplea</taxon>
        <taxon>Dorylaimia</taxon>
        <taxon>Trichinellida</taxon>
        <taxon>Trichinellidae</taxon>
        <taxon>Trichinella</taxon>
    </lineage>
</organism>
<keyword evidence="1" id="KW-0804">Transcription</keyword>